<dbReference type="SMART" id="SM00530">
    <property type="entry name" value="HTH_XRE"/>
    <property type="match status" value="1"/>
</dbReference>
<dbReference type="Gene3D" id="1.10.260.40">
    <property type="entry name" value="lambda repressor-like DNA-binding domains"/>
    <property type="match status" value="1"/>
</dbReference>
<evidence type="ECO:0000313" key="2">
    <source>
        <dbReference type="EMBL" id="GGA59202.1"/>
    </source>
</evidence>
<comment type="caution">
    <text evidence="2">The sequence shown here is derived from an EMBL/GenBank/DDBJ whole genome shotgun (WGS) entry which is preliminary data.</text>
</comment>
<name>A0ABQ1H5T8_9BACL</name>
<dbReference type="InterPro" id="IPR001387">
    <property type="entry name" value="Cro/C1-type_HTH"/>
</dbReference>
<dbReference type="SUPFAM" id="SSF47413">
    <property type="entry name" value="lambda repressor-like DNA-binding domains"/>
    <property type="match status" value="1"/>
</dbReference>
<protein>
    <recommendedName>
        <fullName evidence="1">HTH cro/C1-type domain-containing protein</fullName>
    </recommendedName>
</protein>
<dbReference type="Pfam" id="PF13443">
    <property type="entry name" value="HTH_26"/>
    <property type="match status" value="1"/>
</dbReference>
<dbReference type="Proteomes" id="UP000617979">
    <property type="component" value="Unassembled WGS sequence"/>
</dbReference>
<reference evidence="3" key="1">
    <citation type="journal article" date="2019" name="Int. J. Syst. Evol. Microbiol.">
        <title>The Global Catalogue of Microorganisms (GCM) 10K type strain sequencing project: providing services to taxonomists for standard genome sequencing and annotation.</title>
        <authorList>
            <consortium name="The Broad Institute Genomics Platform"/>
            <consortium name="The Broad Institute Genome Sequencing Center for Infectious Disease"/>
            <person name="Wu L."/>
            <person name="Ma J."/>
        </authorList>
    </citation>
    <scope>NUCLEOTIDE SEQUENCE [LARGE SCALE GENOMIC DNA]</scope>
    <source>
        <strain evidence="3">CGMCC 1.12404</strain>
    </source>
</reference>
<keyword evidence="3" id="KW-1185">Reference proteome</keyword>
<organism evidence="2 3">
    <name type="scientific">Kroppenstedtia guangzhouensis</name>
    <dbReference type="NCBI Taxonomy" id="1274356"/>
    <lineage>
        <taxon>Bacteria</taxon>
        <taxon>Bacillati</taxon>
        <taxon>Bacillota</taxon>
        <taxon>Bacilli</taxon>
        <taxon>Bacillales</taxon>
        <taxon>Thermoactinomycetaceae</taxon>
        <taxon>Kroppenstedtia</taxon>
    </lineage>
</organism>
<evidence type="ECO:0000313" key="3">
    <source>
        <dbReference type="Proteomes" id="UP000617979"/>
    </source>
</evidence>
<evidence type="ECO:0000259" key="1">
    <source>
        <dbReference type="PROSITE" id="PS50943"/>
    </source>
</evidence>
<dbReference type="RefSeq" id="WP_188433850.1">
    <property type="nucleotide sequence ID" value="NZ_BMEX01000041.1"/>
</dbReference>
<sequence>MKKVKQVTPRLSVILKERGLTHATFAEMVNLPQPTISRFDKMSRHDSTNLFRIAQALDLRIEELFEIEYED</sequence>
<accession>A0ABQ1H5T8</accession>
<dbReference type="InterPro" id="IPR010982">
    <property type="entry name" value="Lambda_DNA-bd_dom_sf"/>
</dbReference>
<dbReference type="EMBL" id="BMEX01000041">
    <property type="protein sequence ID" value="GGA59202.1"/>
    <property type="molecule type" value="Genomic_DNA"/>
</dbReference>
<proteinExistence type="predicted"/>
<gene>
    <name evidence="2" type="ORF">GCM10007416_35390</name>
</gene>
<dbReference type="CDD" id="cd00093">
    <property type="entry name" value="HTH_XRE"/>
    <property type="match status" value="1"/>
</dbReference>
<dbReference type="PROSITE" id="PS50943">
    <property type="entry name" value="HTH_CROC1"/>
    <property type="match status" value="1"/>
</dbReference>
<feature type="domain" description="HTH cro/C1-type" evidence="1">
    <location>
        <begin position="11"/>
        <end position="64"/>
    </location>
</feature>